<dbReference type="Pfam" id="PF13560">
    <property type="entry name" value="HTH_31"/>
    <property type="match status" value="1"/>
</dbReference>
<dbReference type="RefSeq" id="WP_116688789.1">
    <property type="nucleotide sequence ID" value="NZ_CAWNYD010000012.1"/>
</dbReference>
<dbReference type="EMBL" id="QDDL01000012">
    <property type="protein sequence ID" value="PVZ64485.1"/>
    <property type="molecule type" value="Genomic_DNA"/>
</dbReference>
<dbReference type="PROSITE" id="PS50943">
    <property type="entry name" value="HTH_CROC1"/>
    <property type="match status" value="1"/>
</dbReference>
<comment type="caution">
    <text evidence="3">The sequence shown here is derived from an EMBL/GenBank/DDBJ whole genome shotgun (WGS) entry which is preliminary data.</text>
</comment>
<gene>
    <name evidence="3" type="ORF">DC094_19420</name>
</gene>
<dbReference type="OrthoDB" id="5593110at2"/>
<dbReference type="SUPFAM" id="SSF47413">
    <property type="entry name" value="lambda repressor-like DNA-binding domains"/>
    <property type="match status" value="1"/>
</dbReference>
<keyword evidence="4" id="KW-1185">Reference proteome</keyword>
<evidence type="ECO:0000259" key="2">
    <source>
        <dbReference type="PROSITE" id="PS50943"/>
    </source>
</evidence>
<sequence length="110" mass="12314">MKLDRLSSIDEITAELGCRLKQARLNKNASQAEVASHCGLSRKTVMNAEKGQASLKAFVSIMHSLQLIDQLECFLPEPGISPIQMLKLRGKQRQRASGLRQPDQEPDLDW</sequence>
<protein>
    <submittedName>
        <fullName evidence="3">Transcriptional regulator</fullName>
    </submittedName>
</protein>
<accession>A0A2V1GXA8</accession>
<dbReference type="GO" id="GO:0003677">
    <property type="term" value="F:DNA binding"/>
    <property type="evidence" value="ECO:0007669"/>
    <property type="project" value="InterPro"/>
</dbReference>
<reference evidence="3 4" key="1">
    <citation type="submission" date="2018-04" db="EMBL/GenBank/DDBJ databases">
        <title>Thalassorhabdus spongiae gen. nov., sp. nov., isolated from a marine sponge in South-West Iceland.</title>
        <authorList>
            <person name="Knobloch S."/>
            <person name="Daussin A."/>
            <person name="Johannsson R."/>
            <person name="Marteinsson V.T."/>
        </authorList>
    </citation>
    <scope>NUCLEOTIDE SEQUENCE [LARGE SCALE GENOMIC DNA]</scope>
    <source>
        <strain evidence="3 4">Hp12</strain>
    </source>
</reference>
<dbReference type="InterPro" id="IPR010982">
    <property type="entry name" value="Lambda_DNA-bd_dom_sf"/>
</dbReference>
<evidence type="ECO:0000256" key="1">
    <source>
        <dbReference type="SAM" id="MobiDB-lite"/>
    </source>
</evidence>
<dbReference type="Proteomes" id="UP000244906">
    <property type="component" value="Unassembled WGS sequence"/>
</dbReference>
<dbReference type="Gene3D" id="1.10.260.40">
    <property type="entry name" value="lambda repressor-like DNA-binding domains"/>
    <property type="match status" value="1"/>
</dbReference>
<name>A0A2V1GXA8_9GAMM</name>
<dbReference type="InterPro" id="IPR001387">
    <property type="entry name" value="Cro/C1-type_HTH"/>
</dbReference>
<dbReference type="CDD" id="cd00093">
    <property type="entry name" value="HTH_XRE"/>
    <property type="match status" value="1"/>
</dbReference>
<dbReference type="AlphaFoldDB" id="A0A2V1GXA8"/>
<feature type="domain" description="HTH cro/C1-type" evidence="2">
    <location>
        <begin position="20"/>
        <end position="71"/>
    </location>
</feature>
<proteinExistence type="predicted"/>
<organism evidence="3 4">
    <name type="scientific">Pelagibaculum spongiae</name>
    <dbReference type="NCBI Taxonomy" id="2080658"/>
    <lineage>
        <taxon>Bacteria</taxon>
        <taxon>Pseudomonadati</taxon>
        <taxon>Pseudomonadota</taxon>
        <taxon>Gammaproteobacteria</taxon>
        <taxon>Oceanospirillales</taxon>
        <taxon>Pelagibaculum</taxon>
    </lineage>
</organism>
<feature type="region of interest" description="Disordered" evidence="1">
    <location>
        <begin position="91"/>
        <end position="110"/>
    </location>
</feature>
<evidence type="ECO:0000313" key="4">
    <source>
        <dbReference type="Proteomes" id="UP000244906"/>
    </source>
</evidence>
<evidence type="ECO:0000313" key="3">
    <source>
        <dbReference type="EMBL" id="PVZ64485.1"/>
    </source>
</evidence>